<dbReference type="InterPro" id="IPR036388">
    <property type="entry name" value="WH-like_DNA-bd_sf"/>
</dbReference>
<feature type="region of interest" description="Disordered" evidence="6">
    <location>
        <begin position="1081"/>
        <end position="1100"/>
    </location>
</feature>
<dbReference type="Pfam" id="PF03704">
    <property type="entry name" value="BTAD"/>
    <property type="match status" value="1"/>
</dbReference>
<evidence type="ECO:0000256" key="3">
    <source>
        <dbReference type="ARBA" id="ARBA00023125"/>
    </source>
</evidence>
<keyword evidence="9" id="KW-1185">Reference proteome</keyword>
<feature type="DNA-binding region" description="OmpR/PhoB-type" evidence="5">
    <location>
        <begin position="1"/>
        <end position="97"/>
    </location>
</feature>
<evidence type="ECO:0000256" key="6">
    <source>
        <dbReference type="SAM" id="MobiDB-lite"/>
    </source>
</evidence>
<dbReference type="InterPro" id="IPR016032">
    <property type="entry name" value="Sig_transdc_resp-reg_C-effctor"/>
</dbReference>
<dbReference type="Proteomes" id="UP000198949">
    <property type="component" value="Unassembled WGS sequence"/>
</dbReference>
<dbReference type="EMBL" id="FNAD01000015">
    <property type="protein sequence ID" value="SDE20951.1"/>
    <property type="molecule type" value="Genomic_DNA"/>
</dbReference>
<dbReference type="InterPro" id="IPR001867">
    <property type="entry name" value="OmpR/PhoB-type_DNA-bd"/>
</dbReference>
<reference evidence="9" key="1">
    <citation type="submission" date="2016-10" db="EMBL/GenBank/DDBJ databases">
        <authorList>
            <person name="Varghese N."/>
            <person name="Submissions S."/>
        </authorList>
    </citation>
    <scope>NUCLEOTIDE SEQUENCE [LARGE SCALE GENOMIC DNA]</scope>
    <source>
        <strain evidence="9">CGMCC 4.3516</strain>
    </source>
</reference>
<dbReference type="SUPFAM" id="SSF52540">
    <property type="entry name" value="P-loop containing nucleoside triphosphate hydrolases"/>
    <property type="match status" value="1"/>
</dbReference>
<dbReference type="Gene3D" id="1.10.10.10">
    <property type="entry name" value="Winged helix-like DNA-binding domain superfamily/Winged helix DNA-binding domain"/>
    <property type="match status" value="1"/>
</dbReference>
<dbReference type="InterPro" id="IPR005158">
    <property type="entry name" value="BTAD"/>
</dbReference>
<dbReference type="SMART" id="SM01043">
    <property type="entry name" value="BTAD"/>
    <property type="match status" value="1"/>
</dbReference>
<accession>A0A1G7B1Q5</accession>
<evidence type="ECO:0000256" key="4">
    <source>
        <dbReference type="ARBA" id="ARBA00023163"/>
    </source>
</evidence>
<dbReference type="GO" id="GO:0003677">
    <property type="term" value="F:DNA binding"/>
    <property type="evidence" value="ECO:0007669"/>
    <property type="project" value="UniProtKB-UniRule"/>
</dbReference>
<dbReference type="SMART" id="SM00862">
    <property type="entry name" value="Trans_reg_C"/>
    <property type="match status" value="1"/>
</dbReference>
<keyword evidence="4" id="KW-0804">Transcription</keyword>
<dbReference type="PROSITE" id="PS51755">
    <property type="entry name" value="OMPR_PHOB"/>
    <property type="match status" value="1"/>
</dbReference>
<keyword evidence="3 5" id="KW-0238">DNA-binding</keyword>
<dbReference type="Gene3D" id="1.25.40.10">
    <property type="entry name" value="Tetratricopeptide repeat domain"/>
    <property type="match status" value="2"/>
</dbReference>
<evidence type="ECO:0000256" key="5">
    <source>
        <dbReference type="PROSITE-ProRule" id="PRU01091"/>
    </source>
</evidence>
<dbReference type="Gene3D" id="3.40.50.300">
    <property type="entry name" value="P-loop containing nucleotide triphosphate hydrolases"/>
    <property type="match status" value="1"/>
</dbReference>
<dbReference type="PANTHER" id="PTHR35807">
    <property type="entry name" value="TRANSCRIPTIONAL REGULATOR REDD-RELATED"/>
    <property type="match status" value="1"/>
</dbReference>
<comment type="similarity">
    <text evidence="1">Belongs to the AfsR/DnrI/RedD regulatory family.</text>
</comment>
<evidence type="ECO:0000256" key="1">
    <source>
        <dbReference type="ARBA" id="ARBA00005820"/>
    </source>
</evidence>
<dbReference type="SMART" id="SM00028">
    <property type="entry name" value="TPR"/>
    <property type="match status" value="6"/>
</dbReference>
<dbReference type="SUPFAM" id="SSF46894">
    <property type="entry name" value="C-terminal effector domain of the bipartite response regulators"/>
    <property type="match status" value="1"/>
</dbReference>
<dbReference type="STRING" id="58114.SAMN05216270_11586"/>
<dbReference type="CDD" id="cd15831">
    <property type="entry name" value="BTAD"/>
    <property type="match status" value="1"/>
</dbReference>
<dbReference type="AlphaFoldDB" id="A0A1G7B1Q5"/>
<dbReference type="GO" id="GO:0006355">
    <property type="term" value="P:regulation of DNA-templated transcription"/>
    <property type="evidence" value="ECO:0007669"/>
    <property type="project" value="InterPro"/>
</dbReference>
<dbReference type="InterPro" id="IPR011990">
    <property type="entry name" value="TPR-like_helical_dom_sf"/>
</dbReference>
<evidence type="ECO:0000259" key="7">
    <source>
        <dbReference type="PROSITE" id="PS51755"/>
    </source>
</evidence>
<evidence type="ECO:0000313" key="8">
    <source>
        <dbReference type="EMBL" id="SDE20951.1"/>
    </source>
</evidence>
<dbReference type="SUPFAM" id="SSF48452">
    <property type="entry name" value="TPR-like"/>
    <property type="match status" value="4"/>
</dbReference>
<evidence type="ECO:0000256" key="2">
    <source>
        <dbReference type="ARBA" id="ARBA00023015"/>
    </source>
</evidence>
<dbReference type="InterPro" id="IPR027417">
    <property type="entry name" value="P-loop_NTPase"/>
</dbReference>
<dbReference type="GO" id="GO:0000160">
    <property type="term" value="P:phosphorelay signal transduction system"/>
    <property type="evidence" value="ECO:0007669"/>
    <property type="project" value="InterPro"/>
</dbReference>
<dbReference type="PRINTS" id="PR00364">
    <property type="entry name" value="DISEASERSIST"/>
</dbReference>
<dbReference type="InterPro" id="IPR019734">
    <property type="entry name" value="TPR_rpt"/>
</dbReference>
<keyword evidence="2" id="KW-0805">Transcription regulation</keyword>
<dbReference type="Pfam" id="PF00486">
    <property type="entry name" value="Trans_reg_C"/>
    <property type="match status" value="1"/>
</dbReference>
<gene>
    <name evidence="8" type="ORF">SAMN05216270_11586</name>
</gene>
<name>A0A1G7B1Q5_9ACTN</name>
<organism evidence="8 9">
    <name type="scientific">Glycomyces harbinensis</name>
    <dbReference type="NCBI Taxonomy" id="58114"/>
    <lineage>
        <taxon>Bacteria</taxon>
        <taxon>Bacillati</taxon>
        <taxon>Actinomycetota</taxon>
        <taxon>Actinomycetes</taxon>
        <taxon>Glycomycetales</taxon>
        <taxon>Glycomycetaceae</taxon>
        <taxon>Glycomyces</taxon>
    </lineage>
</organism>
<dbReference type="InterPro" id="IPR051677">
    <property type="entry name" value="AfsR-DnrI-RedD_regulator"/>
</dbReference>
<proteinExistence type="inferred from homology"/>
<evidence type="ECO:0000313" key="9">
    <source>
        <dbReference type="Proteomes" id="UP000198949"/>
    </source>
</evidence>
<dbReference type="PANTHER" id="PTHR35807:SF1">
    <property type="entry name" value="TRANSCRIPTIONAL REGULATOR REDD"/>
    <property type="match status" value="1"/>
</dbReference>
<protein>
    <submittedName>
        <fullName evidence="8">DNA-binding transcriptional activator of the SARP family</fullName>
    </submittedName>
</protein>
<sequence>MRAMSDALQFKVLGPVAVALDAEPLLVRAPLQRRLLAALLTGSGQVVTGEALAEAIWDEAPPDNARNALMVYLHRLRRALGAAHRIVREPAGYRILVTAEDFDARAFDELSVSARNERGKNRLERSAELYSRAMELWRGEPYADVPPLGPIAAEALRLRERRSVVHQESLEVRLDLGRHAAVVGEFEALARDHPFRERLTALRAVALYRAGRQAEALQVFRESRKALREELGIDPGPLLQRVHDAILHRDERLETVSTGSIEGDWTPPAQPRIEVRSPAAVTPRELPADVTAFTGRENELRDLEAARLGDEAEGIPPASIVVLSGMAGVGKTASAIHWSRRVAGDYPDGQLFLDLRGHAGVPTLRPIEALAAMLRTLGLDDDQVPADADQAAARLRTATAGRRMLLLLDNARSAEQVTPLLPSGPGSLVIVTSRNHLGDLLARHGGFHLPLRPLDTEEAVSLLKSLLRLPRSARRPEIDELARRCGYLPLALRIAAANLVHGPQGLGEYTERLSSGDPLAALQIGDSPETAVKATFDRSYAAQPEDARHVFRMFGIAPVGSLSIDALAAVAGTGRKEAERAAAQLVNANMVDRDEHGRLSLHDLVRDYANGLVDAEDPLRAEALERLFTWYRETADAAGGTRYPGSARLQHPDHAGGAPRFDAPETAARWLEEEREQLIAIARYAAEHGHGSVAWRLADSLRAHTWAAMDSVDFLALADAALRGAREVGSVPGEAVAELGASTAYLKARDFTNAVEHAARAVELSHRIDWVPGQASAHHNMMVACWLTGRLRLALEHGEAALAINREHGRLRGQSVNLGALGVVYGELGELRRELELHTEALTIAEKIGDSRLQRSHLRNLMSESIELGSMDKAEHHMDQVMRIEADTGGGELTPLAAGGLAELYSALGRYDDALPYAELVVREAETNGDRRREAEGLVSVAAVLNRLGRHSEAVDVAGRALEPVGSDLMGIRINVLIERAVGLIELEQIEAAQADAASALDLARRGGFLIREGLALNLQAEAALHLGETATARGLAEAAADLLSPTGYLAGEAWSLSLLGEATGADGDEEAAARYRSRVEQTYAQTGAPVPTRFGTEPQ</sequence>
<feature type="domain" description="OmpR/PhoB-type" evidence="7">
    <location>
        <begin position="1"/>
        <end position="97"/>
    </location>
</feature>